<dbReference type="InterPro" id="IPR019844">
    <property type="entry name" value="CSD_CS"/>
</dbReference>
<proteinExistence type="predicted"/>
<evidence type="ECO:0000256" key="1">
    <source>
        <dbReference type="ARBA" id="ARBA00022553"/>
    </source>
</evidence>
<dbReference type="InterPro" id="IPR011129">
    <property type="entry name" value="CSD"/>
</dbReference>
<dbReference type="AlphaFoldDB" id="A2SHE7"/>
<keyword evidence="3" id="KW-0472">Membrane</keyword>
<feature type="transmembrane region" description="Helical" evidence="3">
    <location>
        <begin position="85"/>
        <end position="103"/>
    </location>
</feature>
<name>A2SHE7_METPP</name>
<dbReference type="Pfam" id="PF00313">
    <property type="entry name" value="CSD"/>
    <property type="match status" value="1"/>
</dbReference>
<dbReference type="Proteomes" id="UP000000366">
    <property type="component" value="Chromosome"/>
</dbReference>
<accession>A2SHE7</accession>
<dbReference type="eggNOG" id="COG1278">
    <property type="taxonomic scope" value="Bacteria"/>
</dbReference>
<evidence type="ECO:0000256" key="3">
    <source>
        <dbReference type="SAM" id="Phobius"/>
    </source>
</evidence>
<comment type="subcellular location">
    <subcellularLocation>
        <location evidence="2">Cytoplasm</location>
    </subcellularLocation>
</comment>
<dbReference type="GO" id="GO:0043488">
    <property type="term" value="P:regulation of mRNA stability"/>
    <property type="evidence" value="ECO:0007669"/>
    <property type="project" value="TreeGrafter"/>
</dbReference>
<keyword evidence="5" id="KW-0238">DNA-binding</keyword>
<organism evidence="5 6">
    <name type="scientific">Methylibium petroleiphilum (strain ATCC BAA-1232 / LMG 22953 / PM1)</name>
    <dbReference type="NCBI Taxonomy" id="420662"/>
    <lineage>
        <taxon>Bacteria</taxon>
        <taxon>Pseudomonadati</taxon>
        <taxon>Pseudomonadota</taxon>
        <taxon>Betaproteobacteria</taxon>
        <taxon>Burkholderiales</taxon>
        <taxon>Sphaerotilaceae</taxon>
        <taxon>Methylibium</taxon>
    </lineage>
</organism>
<keyword evidence="3" id="KW-1133">Transmembrane helix</keyword>
<dbReference type="PANTHER" id="PTHR12962">
    <property type="entry name" value="CALCIUM-REGULATED HEAT STABLE PROTEIN CRHSP-24-RELATED"/>
    <property type="match status" value="1"/>
</dbReference>
<dbReference type="PRINTS" id="PR00050">
    <property type="entry name" value="COLDSHOCK"/>
</dbReference>
<evidence type="ECO:0000256" key="2">
    <source>
        <dbReference type="RuleBase" id="RU000408"/>
    </source>
</evidence>
<dbReference type="Pfam" id="PF06961">
    <property type="entry name" value="DUF1294"/>
    <property type="match status" value="1"/>
</dbReference>
<dbReference type="InterPro" id="IPR052069">
    <property type="entry name" value="Ca-reg_mRNA-binding_domain"/>
</dbReference>
<feature type="transmembrane region" description="Helical" evidence="3">
    <location>
        <begin position="109"/>
        <end position="130"/>
    </location>
</feature>
<keyword evidence="1" id="KW-0597">Phosphoprotein</keyword>
<keyword evidence="6" id="KW-1185">Reference proteome</keyword>
<dbReference type="PANTHER" id="PTHR12962:SF1">
    <property type="entry name" value="COLD SHOCK DOMAIN-CONTAINING PROTEIN CG9705"/>
    <property type="match status" value="1"/>
</dbReference>
<dbReference type="GO" id="GO:0005829">
    <property type="term" value="C:cytosol"/>
    <property type="evidence" value="ECO:0007669"/>
    <property type="project" value="UniProtKB-ARBA"/>
</dbReference>
<dbReference type="SUPFAM" id="SSF50249">
    <property type="entry name" value="Nucleic acid-binding proteins"/>
    <property type="match status" value="1"/>
</dbReference>
<dbReference type="SMART" id="SM00357">
    <property type="entry name" value="CSP"/>
    <property type="match status" value="1"/>
</dbReference>
<dbReference type="STRING" id="420662.Mpe_A2028"/>
<dbReference type="InterPro" id="IPR010718">
    <property type="entry name" value="DUF1294"/>
</dbReference>
<dbReference type="eggNOG" id="COG3326">
    <property type="taxonomic scope" value="Bacteria"/>
</dbReference>
<dbReference type="PROSITE" id="PS00352">
    <property type="entry name" value="CSD_1"/>
    <property type="match status" value="1"/>
</dbReference>
<feature type="domain" description="CSD" evidence="4">
    <location>
        <begin position="2"/>
        <end position="67"/>
    </location>
</feature>
<dbReference type="Gene3D" id="2.40.50.140">
    <property type="entry name" value="Nucleic acid-binding proteins"/>
    <property type="match status" value="1"/>
</dbReference>
<dbReference type="PROSITE" id="PS51857">
    <property type="entry name" value="CSD_2"/>
    <property type="match status" value="1"/>
</dbReference>
<keyword evidence="3" id="KW-0812">Transmembrane</keyword>
<dbReference type="EMBL" id="CP000555">
    <property type="protein sequence ID" value="ABM94986.1"/>
    <property type="molecule type" value="Genomic_DNA"/>
</dbReference>
<reference evidence="5 6" key="1">
    <citation type="journal article" date="2007" name="J. Bacteriol.">
        <title>Whole-genome analysis of the methyl tert-butyl ether-degrading beta-proteobacterium Methylibium petroleiphilum PM1.</title>
        <authorList>
            <person name="Kane S.R."/>
            <person name="Chakicherla A.Y."/>
            <person name="Chain P.S.G."/>
            <person name="Schmidt R."/>
            <person name="Shin M.W."/>
            <person name="Legler T.C."/>
            <person name="Scow K.M."/>
            <person name="Larimer F.W."/>
            <person name="Lucas S.M."/>
            <person name="Richardson P.M."/>
            <person name="Hristova K.R."/>
        </authorList>
    </citation>
    <scope>NUCLEOTIDE SEQUENCE [LARGE SCALE GENOMIC DNA]</scope>
    <source>
        <strain evidence="6">ATCC BAA-1232 / LMG 22953 / PM1</strain>
    </source>
</reference>
<dbReference type="RefSeq" id="WP_011829623.1">
    <property type="nucleotide sequence ID" value="NC_008825.1"/>
</dbReference>
<dbReference type="InterPro" id="IPR002059">
    <property type="entry name" value="CSP_DNA-bd"/>
</dbReference>
<sequence length="203" mass="22347">MRLDGKLKSWNDERGFGFIDPVHGGQDIFVHIKAFPSGTGRPTVGQAVTFEVELGPNGKKRARSVQYPVRGRSRKPLRSEAPADWTLPRLLAIPAFVAIYYVVASHWPVKPVVAAIYVFVSLVAFMAYALDKSAAIQKRWRTSEGTLLLIGLACGWPGSLVAQQFLRHKSSKPSFVAAFWLTVLLNVAGFVVLHAGVLPLPWL</sequence>
<evidence type="ECO:0000259" key="4">
    <source>
        <dbReference type="PROSITE" id="PS51857"/>
    </source>
</evidence>
<dbReference type="GO" id="GO:0003677">
    <property type="term" value="F:DNA binding"/>
    <property type="evidence" value="ECO:0007669"/>
    <property type="project" value="UniProtKB-KW"/>
</dbReference>
<evidence type="ECO:0000313" key="6">
    <source>
        <dbReference type="Proteomes" id="UP000000366"/>
    </source>
</evidence>
<evidence type="ECO:0000313" key="5">
    <source>
        <dbReference type="EMBL" id="ABM94986.1"/>
    </source>
</evidence>
<dbReference type="CDD" id="cd04458">
    <property type="entry name" value="CSP_CDS"/>
    <property type="match status" value="1"/>
</dbReference>
<gene>
    <name evidence="5" type="ordered locus">Mpe_A2028</name>
</gene>
<dbReference type="GO" id="GO:0003730">
    <property type="term" value="F:mRNA 3'-UTR binding"/>
    <property type="evidence" value="ECO:0007669"/>
    <property type="project" value="TreeGrafter"/>
</dbReference>
<feature type="transmembrane region" description="Helical" evidence="3">
    <location>
        <begin position="175"/>
        <end position="197"/>
    </location>
</feature>
<dbReference type="KEGG" id="mpt:Mpe_A2028"/>
<dbReference type="InterPro" id="IPR012340">
    <property type="entry name" value="NA-bd_OB-fold"/>
</dbReference>
<dbReference type="HOGENOM" id="CLU_091970_0_0_4"/>
<protein>
    <submittedName>
        <fullName evidence="5">Cold-shock DNA-binding domain</fullName>
    </submittedName>
</protein>